<accession>A0AAE5H0V1</accession>
<evidence type="ECO:0000313" key="2">
    <source>
        <dbReference type="Proteomes" id="UP000822184"/>
    </source>
</evidence>
<dbReference type="Gene3D" id="1.10.246.150">
    <property type="match status" value="1"/>
</dbReference>
<comment type="caution">
    <text evidence="1">The sequence shown here is derived from an EMBL/GenBank/DDBJ whole genome shotgun (WGS) entry which is preliminary data.</text>
</comment>
<evidence type="ECO:0000313" key="1">
    <source>
        <dbReference type="EMBL" id="NSB12121.1"/>
    </source>
</evidence>
<gene>
    <name evidence="1" type="ORF">BCD95_000380</name>
</gene>
<dbReference type="AlphaFoldDB" id="A0AAE5H0V1"/>
<name>A0AAE5H0V1_CLOBE</name>
<dbReference type="EMBL" id="JABTDW010000001">
    <property type="protein sequence ID" value="NSB12121.1"/>
    <property type="molecule type" value="Genomic_DNA"/>
</dbReference>
<dbReference type="RefSeq" id="WP_077855650.1">
    <property type="nucleotide sequence ID" value="NZ_JABTDW010000001.1"/>
</dbReference>
<reference evidence="1" key="1">
    <citation type="submission" date="2020-06" db="EMBL/GenBank/DDBJ databases">
        <title>Genomic insights into acetone-butanol-ethanol (ABE) fermentation by sequencing solventogenic clostridia strains.</title>
        <authorList>
            <person name="Brown S."/>
        </authorList>
    </citation>
    <scope>NUCLEOTIDE SEQUENCE</scope>
    <source>
        <strain evidence="1">DJ123</strain>
    </source>
</reference>
<sequence>MSEEEYQGLAIIYIKKYLNNDNFTDDDIKTNHSLAIKRIVMRLKNLDELPQGILSTKSNDVSITYMDNNNVVMTKDIKALLPLPYIKLY</sequence>
<proteinExistence type="predicted"/>
<organism evidence="1 2">
    <name type="scientific">Clostridium beijerinckii</name>
    <name type="common">Clostridium MP</name>
    <dbReference type="NCBI Taxonomy" id="1520"/>
    <lineage>
        <taxon>Bacteria</taxon>
        <taxon>Bacillati</taxon>
        <taxon>Bacillota</taxon>
        <taxon>Clostridia</taxon>
        <taxon>Eubacteriales</taxon>
        <taxon>Clostridiaceae</taxon>
        <taxon>Clostridium</taxon>
    </lineage>
</organism>
<dbReference type="InterPro" id="IPR053746">
    <property type="entry name" value="Viral_HT_Connector_Assembly"/>
</dbReference>
<dbReference type="Proteomes" id="UP000822184">
    <property type="component" value="Unassembled WGS sequence"/>
</dbReference>
<protein>
    <submittedName>
        <fullName evidence="1">Uncharacterized protein</fullName>
    </submittedName>
</protein>